<proteinExistence type="predicted"/>
<keyword evidence="2" id="KW-1185">Reference proteome</keyword>
<sequence length="65" mass="7257">MTQYAKGQRGRGFPPPIARVTTDSPLWDWATVANWFCRKHKLPPDAVAAAETVKRVNARFFGGGR</sequence>
<dbReference type="Proteomes" id="UP000193200">
    <property type="component" value="Unassembled WGS sequence"/>
</dbReference>
<dbReference type="AlphaFoldDB" id="A0A1Y5SG55"/>
<protein>
    <submittedName>
        <fullName evidence="1">Uncharacterized protein</fullName>
    </submittedName>
</protein>
<accession>A0A1Y5SG55</accession>
<dbReference type="EMBL" id="FWFR01000001">
    <property type="protein sequence ID" value="SLN38830.1"/>
    <property type="molecule type" value="Genomic_DNA"/>
</dbReference>
<dbReference type="InParanoid" id="A0A1Y5SG55"/>
<evidence type="ECO:0000313" key="2">
    <source>
        <dbReference type="Proteomes" id="UP000193200"/>
    </source>
</evidence>
<evidence type="ECO:0000313" key="1">
    <source>
        <dbReference type="EMBL" id="SLN38830.1"/>
    </source>
</evidence>
<reference evidence="1 2" key="1">
    <citation type="submission" date="2017-03" db="EMBL/GenBank/DDBJ databases">
        <authorList>
            <person name="Afonso C.L."/>
            <person name="Miller P.J."/>
            <person name="Scott M.A."/>
            <person name="Spackman E."/>
            <person name="Goraichik I."/>
            <person name="Dimitrov K.M."/>
            <person name="Suarez D.L."/>
            <person name="Swayne D.E."/>
        </authorList>
    </citation>
    <scope>NUCLEOTIDE SEQUENCE [LARGE SCALE GENOMIC DNA]</scope>
    <source>
        <strain evidence="1 2">CECT 7691</strain>
    </source>
</reference>
<gene>
    <name evidence="1" type="ORF">OCH7691_01614</name>
</gene>
<name>A0A1Y5SG55_9PROT</name>
<organism evidence="1 2">
    <name type="scientific">Oceanibacterium hippocampi</name>
    <dbReference type="NCBI Taxonomy" id="745714"/>
    <lineage>
        <taxon>Bacteria</taxon>
        <taxon>Pseudomonadati</taxon>
        <taxon>Pseudomonadota</taxon>
        <taxon>Alphaproteobacteria</taxon>
        <taxon>Sneathiellales</taxon>
        <taxon>Sneathiellaceae</taxon>
        <taxon>Oceanibacterium</taxon>
    </lineage>
</organism>